<keyword evidence="13" id="KW-0963">Cytoplasm</keyword>
<dbReference type="PANTHER" id="PTHR20861">
    <property type="entry name" value="HOMOSERINE/4-DIPHOSPHOCYTIDYL-2-C-METHYL-D-ERYTHRITOL KINASE"/>
    <property type="match status" value="1"/>
</dbReference>
<evidence type="ECO:0000259" key="14">
    <source>
        <dbReference type="Pfam" id="PF00288"/>
    </source>
</evidence>
<dbReference type="EC" id="2.7.1.39" evidence="3 13"/>
<dbReference type="Gene3D" id="3.30.70.890">
    <property type="entry name" value="GHMP kinase, C-terminal domain"/>
    <property type="match status" value="1"/>
</dbReference>
<protein>
    <recommendedName>
        <fullName evidence="4 13">Homoserine kinase</fullName>
        <shortName evidence="13">HK</shortName>
        <shortName evidence="13">HSK</shortName>
        <ecNumber evidence="3 13">2.7.1.39</ecNumber>
    </recommendedName>
</protein>
<dbReference type="InterPro" id="IPR006203">
    <property type="entry name" value="GHMP_knse_ATP-bd_CS"/>
</dbReference>
<dbReference type="PRINTS" id="PR00958">
    <property type="entry name" value="HOMSERKINASE"/>
</dbReference>
<comment type="function">
    <text evidence="12 13">Catalyzes the ATP-dependent phosphorylation of L-homoserine to L-homoserine phosphate.</text>
</comment>
<dbReference type="PANTHER" id="PTHR20861:SF1">
    <property type="entry name" value="HOMOSERINE KINASE"/>
    <property type="match status" value="1"/>
</dbReference>
<evidence type="ECO:0000256" key="5">
    <source>
        <dbReference type="ARBA" id="ARBA00022605"/>
    </source>
</evidence>
<feature type="domain" description="GHMP kinase N-terminal" evidence="14">
    <location>
        <begin position="61"/>
        <end position="143"/>
    </location>
</feature>
<evidence type="ECO:0000256" key="12">
    <source>
        <dbReference type="ARBA" id="ARBA00049954"/>
    </source>
</evidence>
<evidence type="ECO:0000256" key="3">
    <source>
        <dbReference type="ARBA" id="ARBA00012078"/>
    </source>
</evidence>
<accession>A0ABT9V2Z7</accession>
<keyword evidence="7 13" id="KW-0791">Threonine biosynthesis</keyword>
<evidence type="ECO:0000256" key="13">
    <source>
        <dbReference type="HAMAP-Rule" id="MF_00384"/>
    </source>
</evidence>
<evidence type="ECO:0000313" key="16">
    <source>
        <dbReference type="EMBL" id="MDQ0155318.1"/>
    </source>
</evidence>
<dbReference type="NCBIfam" id="TIGR00191">
    <property type="entry name" value="thrB"/>
    <property type="match status" value="1"/>
</dbReference>
<dbReference type="InterPro" id="IPR013750">
    <property type="entry name" value="GHMP_kinase_C_dom"/>
</dbReference>
<dbReference type="SUPFAM" id="SSF54211">
    <property type="entry name" value="Ribosomal protein S5 domain 2-like"/>
    <property type="match status" value="1"/>
</dbReference>
<reference evidence="16 17" key="1">
    <citation type="submission" date="2023-07" db="EMBL/GenBank/DDBJ databases">
        <title>Genomic Encyclopedia of Type Strains, Phase IV (KMG-IV): sequencing the most valuable type-strain genomes for metagenomic binning, comparative biology and taxonomic classification.</title>
        <authorList>
            <person name="Goeker M."/>
        </authorList>
    </citation>
    <scope>NUCLEOTIDE SEQUENCE [LARGE SCALE GENOMIC DNA]</scope>
    <source>
        <strain evidence="16 17">DSM 23948</strain>
    </source>
</reference>
<evidence type="ECO:0000313" key="17">
    <source>
        <dbReference type="Proteomes" id="UP001231362"/>
    </source>
</evidence>
<feature type="binding site" evidence="13">
    <location>
        <begin position="90"/>
        <end position="100"/>
    </location>
    <ligand>
        <name>ATP</name>
        <dbReference type="ChEBI" id="CHEBI:30616"/>
    </ligand>
</feature>
<evidence type="ECO:0000256" key="8">
    <source>
        <dbReference type="ARBA" id="ARBA00022741"/>
    </source>
</evidence>
<organism evidence="16 17">
    <name type="scientific">Anoxybacillus andreesenii</name>
    <dbReference type="NCBI Taxonomy" id="1325932"/>
    <lineage>
        <taxon>Bacteria</taxon>
        <taxon>Bacillati</taxon>
        <taxon>Bacillota</taxon>
        <taxon>Bacilli</taxon>
        <taxon>Bacillales</taxon>
        <taxon>Anoxybacillaceae</taxon>
        <taxon>Anoxybacillus</taxon>
    </lineage>
</organism>
<keyword evidence="6 13" id="KW-0808">Transferase</keyword>
<dbReference type="InterPro" id="IPR014721">
    <property type="entry name" value="Ribsml_uS5_D2-typ_fold_subgr"/>
</dbReference>
<dbReference type="InterPro" id="IPR036554">
    <property type="entry name" value="GHMP_kinase_C_sf"/>
</dbReference>
<evidence type="ECO:0000256" key="6">
    <source>
        <dbReference type="ARBA" id="ARBA00022679"/>
    </source>
</evidence>
<dbReference type="GO" id="GO:0004413">
    <property type="term" value="F:homoserine kinase activity"/>
    <property type="evidence" value="ECO:0007669"/>
    <property type="project" value="UniProtKB-EC"/>
</dbReference>
<gene>
    <name evidence="13" type="primary">thrB</name>
    <name evidence="16" type="ORF">J2S07_001623</name>
</gene>
<evidence type="ECO:0000259" key="15">
    <source>
        <dbReference type="Pfam" id="PF08544"/>
    </source>
</evidence>
<dbReference type="SUPFAM" id="SSF55060">
    <property type="entry name" value="GHMP Kinase, C-terminal domain"/>
    <property type="match status" value="1"/>
</dbReference>
<proteinExistence type="inferred from homology"/>
<dbReference type="Proteomes" id="UP001231362">
    <property type="component" value="Unassembled WGS sequence"/>
</dbReference>
<keyword evidence="9 13" id="KW-0418">Kinase</keyword>
<evidence type="ECO:0000256" key="9">
    <source>
        <dbReference type="ARBA" id="ARBA00022777"/>
    </source>
</evidence>
<keyword evidence="10 13" id="KW-0067">ATP-binding</keyword>
<dbReference type="HAMAP" id="MF_00384">
    <property type="entry name" value="Homoser_kinase"/>
    <property type="match status" value="1"/>
</dbReference>
<comment type="catalytic activity">
    <reaction evidence="11 13">
        <text>L-homoserine + ATP = O-phospho-L-homoserine + ADP + H(+)</text>
        <dbReference type="Rhea" id="RHEA:13985"/>
        <dbReference type="ChEBI" id="CHEBI:15378"/>
        <dbReference type="ChEBI" id="CHEBI:30616"/>
        <dbReference type="ChEBI" id="CHEBI:57476"/>
        <dbReference type="ChEBI" id="CHEBI:57590"/>
        <dbReference type="ChEBI" id="CHEBI:456216"/>
        <dbReference type="EC" id="2.7.1.39"/>
    </reaction>
</comment>
<comment type="similarity">
    <text evidence="2 13">Belongs to the GHMP kinase family. Homoserine kinase subfamily.</text>
</comment>
<sequence>MNEGDMLTIQVPGSTANLGPGFDSIGLAVNLYLRLEVERADQWEVIPCSKKLQVFPKDESNFVIQVALQTAAKFNQSLPSCRIKMTSDIPLARGLGSSAAAIVAGIELANALCHLELTNEEKFRLATSIEGHPDNVGASLFGGLVVGVQLDDSVEAVVYRDLEFDLIAVVPKQELLTKESRGVLPSQLPYSESVQAGAIANVMIAALLRGDYALAGRMMAKDLYHQPYRRALVPHLQEIENLAYELGAFGVALSGAGPTVVCCYEKGQGDKLQQKLQSHNPEMIYHQLQIDQIGSQIQIQKCEYK</sequence>
<evidence type="ECO:0000256" key="2">
    <source>
        <dbReference type="ARBA" id="ARBA00007370"/>
    </source>
</evidence>
<dbReference type="Gene3D" id="3.30.230.10">
    <property type="match status" value="1"/>
</dbReference>
<evidence type="ECO:0000256" key="4">
    <source>
        <dbReference type="ARBA" id="ARBA00017858"/>
    </source>
</evidence>
<feature type="domain" description="GHMP kinase C-terminal" evidence="15">
    <location>
        <begin position="203"/>
        <end position="280"/>
    </location>
</feature>
<evidence type="ECO:0000256" key="10">
    <source>
        <dbReference type="ARBA" id="ARBA00022840"/>
    </source>
</evidence>
<keyword evidence="17" id="KW-1185">Reference proteome</keyword>
<evidence type="ECO:0000256" key="11">
    <source>
        <dbReference type="ARBA" id="ARBA00049375"/>
    </source>
</evidence>
<evidence type="ECO:0000256" key="1">
    <source>
        <dbReference type="ARBA" id="ARBA00005015"/>
    </source>
</evidence>
<comment type="pathway">
    <text evidence="1 13">Amino-acid biosynthesis; L-threonine biosynthesis; L-threonine from L-aspartate: step 4/5.</text>
</comment>
<dbReference type="EMBL" id="JAUSTU010000006">
    <property type="protein sequence ID" value="MDQ0155318.1"/>
    <property type="molecule type" value="Genomic_DNA"/>
</dbReference>
<dbReference type="InterPro" id="IPR020568">
    <property type="entry name" value="Ribosomal_Su5_D2-typ_SF"/>
</dbReference>
<evidence type="ECO:0000256" key="7">
    <source>
        <dbReference type="ARBA" id="ARBA00022697"/>
    </source>
</evidence>
<comment type="subcellular location">
    <subcellularLocation>
        <location evidence="13">Cytoplasm</location>
    </subcellularLocation>
</comment>
<dbReference type="InterPro" id="IPR000870">
    <property type="entry name" value="Homoserine_kinase"/>
</dbReference>
<keyword evidence="8 13" id="KW-0547">Nucleotide-binding</keyword>
<keyword evidence="5 13" id="KW-0028">Amino-acid biosynthesis</keyword>
<dbReference type="Pfam" id="PF08544">
    <property type="entry name" value="GHMP_kinases_C"/>
    <property type="match status" value="1"/>
</dbReference>
<dbReference type="RefSeq" id="WP_307149886.1">
    <property type="nucleotide sequence ID" value="NZ_JAUSTU010000006.1"/>
</dbReference>
<dbReference type="InterPro" id="IPR006204">
    <property type="entry name" value="GHMP_kinase_N_dom"/>
</dbReference>
<dbReference type="PIRSF" id="PIRSF000676">
    <property type="entry name" value="Homoser_kin"/>
    <property type="match status" value="1"/>
</dbReference>
<comment type="caution">
    <text evidence="16">The sequence shown here is derived from an EMBL/GenBank/DDBJ whole genome shotgun (WGS) entry which is preliminary data.</text>
</comment>
<dbReference type="Pfam" id="PF00288">
    <property type="entry name" value="GHMP_kinases_N"/>
    <property type="match status" value="1"/>
</dbReference>
<dbReference type="PROSITE" id="PS00627">
    <property type="entry name" value="GHMP_KINASES_ATP"/>
    <property type="match status" value="1"/>
</dbReference>
<name>A0ABT9V2Z7_9BACL</name>